<evidence type="ECO:0000313" key="14">
    <source>
        <dbReference type="Ensembl" id="ENSCSAVP00000004768.1"/>
    </source>
</evidence>
<dbReference type="SUPFAM" id="SSF53756">
    <property type="entry name" value="UDP-Glycosyltransferase/glycogen phosphorylase"/>
    <property type="match status" value="1"/>
</dbReference>
<dbReference type="AlphaFoldDB" id="H2YHG9"/>
<dbReference type="GO" id="GO:0032580">
    <property type="term" value="C:Golgi cisterna membrane"/>
    <property type="evidence" value="ECO:0007669"/>
    <property type="project" value="UniProtKB-SubCell"/>
</dbReference>
<evidence type="ECO:0000256" key="8">
    <source>
        <dbReference type="ARBA" id="ARBA00022989"/>
    </source>
</evidence>
<keyword evidence="4 11" id="KW-0328">Glycosyltransferase</keyword>
<keyword evidence="10" id="KW-0325">Glycoprotein</keyword>
<evidence type="ECO:0000256" key="1">
    <source>
        <dbReference type="ARBA" id="ARBA00004167"/>
    </source>
</evidence>
<evidence type="ECO:0000256" key="10">
    <source>
        <dbReference type="ARBA" id="ARBA00023180"/>
    </source>
</evidence>
<evidence type="ECO:0000256" key="4">
    <source>
        <dbReference type="ARBA" id="ARBA00022676"/>
    </source>
</evidence>
<name>H2YHG9_CIOSA</name>
<dbReference type="Pfam" id="PF00852">
    <property type="entry name" value="Glyco_transf_10"/>
    <property type="match status" value="1"/>
</dbReference>
<comment type="similarity">
    <text evidence="3 11">Belongs to the glycosyltransferase 10 family.</text>
</comment>
<dbReference type="InParanoid" id="H2YHG9"/>
<dbReference type="GeneTree" id="ENSGT00940000159014"/>
<dbReference type="Ensembl" id="ENSCSAVT00000004836.1">
    <property type="protein sequence ID" value="ENSCSAVP00000004768.1"/>
    <property type="gene ID" value="ENSCSAVG00000002847.1"/>
</dbReference>
<evidence type="ECO:0000259" key="12">
    <source>
        <dbReference type="Pfam" id="PF00852"/>
    </source>
</evidence>
<keyword evidence="7" id="KW-0735">Signal-anchor</keyword>
<keyword evidence="9" id="KW-0472">Membrane</keyword>
<feature type="domain" description="Fucosyltransferase N-terminal" evidence="13">
    <location>
        <begin position="3"/>
        <end position="107"/>
    </location>
</feature>
<evidence type="ECO:0000313" key="15">
    <source>
        <dbReference type="Proteomes" id="UP000007875"/>
    </source>
</evidence>
<feature type="domain" description="Fucosyltransferase C-terminal" evidence="12">
    <location>
        <begin position="139"/>
        <end position="323"/>
    </location>
</feature>
<keyword evidence="11" id="KW-0333">Golgi apparatus</keyword>
<dbReference type="InterPro" id="IPR038577">
    <property type="entry name" value="GT10-like_C_sf"/>
</dbReference>
<proteinExistence type="inferred from homology"/>
<dbReference type="UniPathway" id="UPA00378"/>
<evidence type="ECO:0000256" key="6">
    <source>
        <dbReference type="ARBA" id="ARBA00022692"/>
    </source>
</evidence>
<dbReference type="InterPro" id="IPR031481">
    <property type="entry name" value="Glyco_tran_10_N"/>
</dbReference>
<organism evidence="14 15">
    <name type="scientific">Ciona savignyi</name>
    <name type="common">Pacific transparent sea squirt</name>
    <dbReference type="NCBI Taxonomy" id="51511"/>
    <lineage>
        <taxon>Eukaryota</taxon>
        <taxon>Metazoa</taxon>
        <taxon>Chordata</taxon>
        <taxon>Tunicata</taxon>
        <taxon>Ascidiacea</taxon>
        <taxon>Phlebobranchia</taxon>
        <taxon>Cionidae</taxon>
        <taxon>Ciona</taxon>
    </lineage>
</organism>
<reference evidence="14" key="3">
    <citation type="submission" date="2025-09" db="UniProtKB">
        <authorList>
            <consortium name="Ensembl"/>
        </authorList>
    </citation>
    <scope>IDENTIFICATION</scope>
</reference>
<evidence type="ECO:0000256" key="2">
    <source>
        <dbReference type="ARBA" id="ARBA00004922"/>
    </source>
</evidence>
<keyword evidence="8" id="KW-1133">Transmembrane helix</keyword>
<comment type="subcellular location">
    <subcellularLocation>
        <location evidence="11">Golgi apparatus</location>
        <location evidence="11">Golgi stack membrane</location>
        <topology evidence="11">Single-pass type II membrane protein</topology>
    </subcellularLocation>
    <subcellularLocation>
        <location evidence="1">Membrane</location>
        <topology evidence="1">Single-pass membrane protein</topology>
    </subcellularLocation>
</comment>
<keyword evidence="15" id="KW-1185">Reference proteome</keyword>
<accession>H2YHG9</accession>
<dbReference type="EC" id="2.4.1.-" evidence="11"/>
<evidence type="ECO:0000256" key="5">
    <source>
        <dbReference type="ARBA" id="ARBA00022679"/>
    </source>
</evidence>
<dbReference type="InterPro" id="IPR001503">
    <property type="entry name" value="Glyco_trans_10"/>
</dbReference>
<protein>
    <recommendedName>
        <fullName evidence="11">Fucosyltransferase</fullName>
        <ecNumber evidence="11">2.4.1.-</ecNumber>
    </recommendedName>
</protein>
<dbReference type="InterPro" id="IPR055270">
    <property type="entry name" value="Glyco_tran_10_C"/>
</dbReference>
<evidence type="ECO:0000256" key="9">
    <source>
        <dbReference type="ARBA" id="ARBA00023136"/>
    </source>
</evidence>
<dbReference type="PANTHER" id="PTHR11929">
    <property type="entry name" value="ALPHA- 1,3 -FUCOSYLTRANSFERASE"/>
    <property type="match status" value="1"/>
</dbReference>
<reference evidence="15" key="1">
    <citation type="submission" date="2003-08" db="EMBL/GenBank/DDBJ databases">
        <authorList>
            <person name="Birren B."/>
            <person name="Nusbaum C."/>
            <person name="Abebe A."/>
            <person name="Abouelleil A."/>
            <person name="Adekoya E."/>
            <person name="Ait-zahra M."/>
            <person name="Allen N."/>
            <person name="Allen T."/>
            <person name="An P."/>
            <person name="Anderson M."/>
            <person name="Anderson S."/>
            <person name="Arachchi H."/>
            <person name="Armbruster J."/>
            <person name="Bachantsang P."/>
            <person name="Baldwin J."/>
            <person name="Barry A."/>
            <person name="Bayul T."/>
            <person name="Blitshsteyn B."/>
            <person name="Bloom T."/>
            <person name="Blye J."/>
            <person name="Boguslavskiy L."/>
            <person name="Borowsky M."/>
            <person name="Boukhgalter B."/>
            <person name="Brunache A."/>
            <person name="Butler J."/>
            <person name="Calixte N."/>
            <person name="Calvo S."/>
            <person name="Camarata J."/>
            <person name="Campo K."/>
            <person name="Chang J."/>
            <person name="Cheshatsang Y."/>
            <person name="Citroen M."/>
            <person name="Collymore A."/>
            <person name="Considine T."/>
            <person name="Cook A."/>
            <person name="Cooke P."/>
            <person name="Corum B."/>
            <person name="Cuomo C."/>
            <person name="David R."/>
            <person name="Dawoe T."/>
            <person name="Degray S."/>
            <person name="Dodge S."/>
            <person name="Dooley K."/>
            <person name="Dorje P."/>
            <person name="Dorjee K."/>
            <person name="Dorris L."/>
            <person name="Duffey N."/>
            <person name="Dupes A."/>
            <person name="Elkins T."/>
            <person name="Engels R."/>
            <person name="Erickson J."/>
            <person name="Farina A."/>
            <person name="Faro S."/>
            <person name="Ferreira P."/>
            <person name="Fischer H."/>
            <person name="Fitzgerald M."/>
            <person name="Foley K."/>
            <person name="Gage D."/>
            <person name="Galagan J."/>
            <person name="Gearin G."/>
            <person name="Gnerre S."/>
            <person name="Gnirke A."/>
            <person name="Goyette A."/>
            <person name="Graham J."/>
            <person name="Grandbois E."/>
            <person name="Gyaltsen K."/>
            <person name="Hafez N."/>
            <person name="Hagopian D."/>
            <person name="Hagos B."/>
            <person name="Hall J."/>
            <person name="Hatcher B."/>
            <person name="Heller A."/>
            <person name="Higgins H."/>
            <person name="Honan T."/>
            <person name="Horn A."/>
            <person name="Houde N."/>
            <person name="Hughes L."/>
            <person name="Hulme W."/>
            <person name="Husby E."/>
            <person name="Iliev I."/>
            <person name="Jaffe D."/>
            <person name="Jones C."/>
            <person name="Kamal M."/>
            <person name="Kamat A."/>
            <person name="Kamvysselis M."/>
            <person name="Karlsson E."/>
            <person name="Kells C."/>
            <person name="Kieu A."/>
            <person name="Kisner P."/>
            <person name="Kodira C."/>
            <person name="Kulbokas E."/>
            <person name="Labutti K."/>
            <person name="Lama D."/>
            <person name="Landers T."/>
            <person name="Leger J."/>
            <person name="Levine S."/>
            <person name="Lewis D."/>
            <person name="Lewis T."/>
            <person name="Lindblad-toh K."/>
            <person name="Liu X."/>
            <person name="Lokyitsang T."/>
            <person name="Lokyitsang Y."/>
            <person name="Lucien O."/>
            <person name="Lui A."/>
            <person name="Ma L.J."/>
            <person name="Mabbitt R."/>
            <person name="Macdonald J."/>
            <person name="Maclean C."/>
            <person name="Major J."/>
            <person name="Manning J."/>
            <person name="Marabella R."/>
            <person name="Maru K."/>
            <person name="Matthews C."/>
            <person name="Mauceli E."/>
            <person name="Mccarthy M."/>
            <person name="Mcdonough S."/>
            <person name="Mcghee T."/>
            <person name="Meldrim J."/>
            <person name="Meneus L."/>
            <person name="Mesirov J."/>
            <person name="Mihalev A."/>
            <person name="Mihova T."/>
            <person name="Mikkelsen T."/>
            <person name="Mlenga V."/>
            <person name="Moru K."/>
            <person name="Mozes J."/>
            <person name="Mulrain L."/>
            <person name="Munson G."/>
            <person name="Naylor J."/>
            <person name="Newes C."/>
            <person name="Nguyen C."/>
            <person name="Nguyen N."/>
            <person name="Nguyen T."/>
            <person name="Nicol R."/>
            <person name="Nielsen C."/>
            <person name="Nizzari M."/>
            <person name="Norbu C."/>
            <person name="Norbu N."/>
            <person name="O'donnell P."/>
            <person name="Okoawo O."/>
            <person name="O'leary S."/>
            <person name="Omotosho B."/>
            <person name="O'neill K."/>
            <person name="Osman S."/>
            <person name="Parker S."/>
            <person name="Perrin D."/>
            <person name="Phunkhang P."/>
            <person name="Piqani B."/>
            <person name="Purcell S."/>
            <person name="Rachupka T."/>
            <person name="Ramasamy U."/>
            <person name="Rameau R."/>
            <person name="Ray V."/>
            <person name="Raymond C."/>
            <person name="Retta R."/>
            <person name="Richardson S."/>
            <person name="Rise C."/>
            <person name="Rodriguez J."/>
            <person name="Rogers J."/>
            <person name="Rogov P."/>
            <person name="Rutman M."/>
            <person name="Schupbach R."/>
            <person name="Seaman C."/>
            <person name="Settipalli S."/>
            <person name="Sharpe T."/>
            <person name="Sheridan J."/>
            <person name="Sherpa N."/>
            <person name="Shi J."/>
            <person name="Smirnov S."/>
            <person name="Smith C."/>
            <person name="Sougnez C."/>
            <person name="Spencer B."/>
            <person name="Stalker J."/>
            <person name="Stange-thomann N."/>
            <person name="Stavropoulos S."/>
            <person name="Stetson K."/>
            <person name="Stone C."/>
            <person name="Stone S."/>
            <person name="Stubbs M."/>
            <person name="Talamas J."/>
            <person name="Tchuinga P."/>
            <person name="Tenzing P."/>
            <person name="Tesfaye S."/>
            <person name="Theodore J."/>
            <person name="Thoulutsang Y."/>
            <person name="Topham K."/>
            <person name="Towey S."/>
            <person name="Tsamla T."/>
            <person name="Tsomo N."/>
            <person name="Vallee D."/>
            <person name="Vassiliev H."/>
            <person name="Venkataraman V."/>
            <person name="Vinson J."/>
            <person name="Vo A."/>
            <person name="Wade C."/>
            <person name="Wang S."/>
            <person name="Wangchuk T."/>
            <person name="Wangdi T."/>
            <person name="Whittaker C."/>
            <person name="Wilkinson J."/>
            <person name="Wu Y."/>
            <person name="Wyman D."/>
            <person name="Yadav S."/>
            <person name="Yang S."/>
            <person name="Yang X."/>
            <person name="Yeager S."/>
            <person name="Yee E."/>
            <person name="Young G."/>
            <person name="Zainoun J."/>
            <person name="Zembeck L."/>
            <person name="Zimmer A."/>
            <person name="Zody M."/>
            <person name="Lander E."/>
        </authorList>
    </citation>
    <scope>NUCLEOTIDE SEQUENCE [LARGE SCALE GENOMIC DNA]</scope>
</reference>
<dbReference type="Pfam" id="PF17039">
    <property type="entry name" value="Glyco_tran_10_N"/>
    <property type="match status" value="1"/>
</dbReference>
<sequence length="348" mass="41051">RIYILFWVGPFEVEPEIRIDPNLCGNCVLTYDHRYLDKSDGVIIHLTDAFKDKISNPKRRKSHHMFAFYSTKSPYVISMFRGIRFEDMNYYFNNYNLQEDSSIYLPFVELNGHNGVFSGETEFSYGEIIIQNIIAKKQKTQHMALWISGNCAIPNKDAVIRKHLIAAMEIRLTVDKYGKCFNRTAPERSEYFTFAAKYNFYLAFENADHCQDYITDKLLWSNSYEAGLVPVVWGPIRADIKAIASKDSFVFYKDFQNIAVVKYLKYLDGNPLEYRKYFNWRLQQLTPAEYVMIEHGPQYQRDVGMCKMCRLLWKKRRYNNVTSVVHSIHALNEPYECVQMQFMSFLHV</sequence>
<evidence type="ECO:0000256" key="3">
    <source>
        <dbReference type="ARBA" id="ARBA00008919"/>
    </source>
</evidence>
<dbReference type="eggNOG" id="KOG2619">
    <property type="taxonomic scope" value="Eukaryota"/>
</dbReference>
<dbReference type="Proteomes" id="UP000007875">
    <property type="component" value="Unassembled WGS sequence"/>
</dbReference>
<keyword evidence="6 11" id="KW-0812">Transmembrane</keyword>
<evidence type="ECO:0000256" key="11">
    <source>
        <dbReference type="RuleBase" id="RU003832"/>
    </source>
</evidence>
<keyword evidence="5 11" id="KW-0808">Transferase</keyword>
<comment type="pathway">
    <text evidence="2">Protein modification; protein glycosylation.</text>
</comment>
<dbReference type="PANTHER" id="PTHR11929:SF145">
    <property type="entry name" value="ALPHA-(1,3)-FUCOSYLTRANSFERASE FUT-1"/>
    <property type="match status" value="1"/>
</dbReference>
<dbReference type="GO" id="GO:0046920">
    <property type="term" value="F:alpha-(1-&gt;3)-fucosyltransferase activity"/>
    <property type="evidence" value="ECO:0007669"/>
    <property type="project" value="TreeGrafter"/>
</dbReference>
<evidence type="ECO:0000259" key="13">
    <source>
        <dbReference type="Pfam" id="PF17039"/>
    </source>
</evidence>
<dbReference type="Gene3D" id="3.40.50.11660">
    <property type="entry name" value="Glycosyl transferase family 10, C-terminal domain"/>
    <property type="match status" value="1"/>
</dbReference>
<evidence type="ECO:0000256" key="7">
    <source>
        <dbReference type="ARBA" id="ARBA00022968"/>
    </source>
</evidence>
<dbReference type="HOGENOM" id="CLU_032075_2_0_1"/>
<reference evidence="14" key="2">
    <citation type="submission" date="2025-08" db="UniProtKB">
        <authorList>
            <consortium name="Ensembl"/>
        </authorList>
    </citation>
    <scope>IDENTIFICATION</scope>
</reference>